<evidence type="ECO:0000313" key="1">
    <source>
        <dbReference type="EMBL" id="ESE42152.1"/>
    </source>
</evidence>
<keyword evidence="2" id="KW-1185">Reference proteome</keyword>
<reference evidence="1 2" key="1">
    <citation type="journal article" date="2013" name="Genome Announc.">
        <title>Draft Genome Sequence of Shewanella decolorationis S12, a Dye-Degrading Bacterium Isolated from a Wastewater Treatment Plant.</title>
        <authorList>
            <person name="Xu M."/>
            <person name="Fang Y."/>
            <person name="Liu J."/>
            <person name="Chen X."/>
            <person name="Sun G."/>
            <person name="Guo J."/>
            <person name="Hua Z."/>
            <person name="Tu Q."/>
            <person name="Wu L."/>
            <person name="Zhou J."/>
            <person name="Liu X."/>
        </authorList>
    </citation>
    <scope>NUCLEOTIDE SEQUENCE [LARGE SCALE GENOMIC DNA]</scope>
    <source>
        <strain evidence="1 2">S12</strain>
    </source>
</reference>
<proteinExistence type="predicted"/>
<comment type="caution">
    <text evidence="1">The sequence shown here is derived from an EMBL/GenBank/DDBJ whole genome shotgun (WGS) entry which is preliminary data.</text>
</comment>
<organism evidence="1 2">
    <name type="scientific">Shewanella decolorationis S12</name>
    <dbReference type="NCBI Taxonomy" id="1353536"/>
    <lineage>
        <taxon>Bacteria</taxon>
        <taxon>Pseudomonadati</taxon>
        <taxon>Pseudomonadota</taxon>
        <taxon>Gammaproteobacteria</taxon>
        <taxon>Alteromonadales</taxon>
        <taxon>Shewanellaceae</taxon>
        <taxon>Shewanella</taxon>
    </lineage>
</organism>
<evidence type="ECO:0000313" key="2">
    <source>
        <dbReference type="Proteomes" id="UP000017548"/>
    </source>
</evidence>
<accession>A0ABP2Z5K1</accession>
<dbReference type="EMBL" id="AXZL01000055">
    <property type="protein sequence ID" value="ESE42152.1"/>
    <property type="molecule type" value="Genomic_DNA"/>
</dbReference>
<name>A0ABP2Z5K1_9GAMM</name>
<dbReference type="RefSeq" id="WP_023266317.1">
    <property type="nucleotide sequence ID" value="NZ_AXZL01000055.1"/>
</dbReference>
<gene>
    <name evidence="1" type="ORF">SHD_1222</name>
</gene>
<protein>
    <submittedName>
        <fullName evidence="1">Uncharacterized protein</fullName>
    </submittedName>
</protein>
<dbReference type="Proteomes" id="UP000017548">
    <property type="component" value="Unassembled WGS sequence"/>
</dbReference>
<sequence length="155" mass="17687">MREPVTMTLLYPDSDIPFHPNPGWFLGAFNCYDCEETLGETLNRYDPLDSAQLQALYDAYVFDEFSEELGFTSAHRVAMATNLIAALSETKHDFTDYLAIDESEEEWCFPSAWVFPKPRYPFEQAYLALLRHWGAELTEIGIALPSPSLLGIYES</sequence>